<dbReference type="EMBL" id="JEOB01000004">
    <property type="protein sequence ID" value="EXM38583.1"/>
    <property type="molecule type" value="Genomic_DNA"/>
</dbReference>
<comment type="catalytic activity">
    <reaction evidence="5">
        <text>a 2'-deoxyadenosine in DNA + S-adenosyl-L-methionine = an N(6)-methyl-2'-deoxyadenosine in DNA + S-adenosyl-L-homocysteine + H(+)</text>
        <dbReference type="Rhea" id="RHEA:15197"/>
        <dbReference type="Rhea" id="RHEA-COMP:12418"/>
        <dbReference type="Rhea" id="RHEA-COMP:12419"/>
        <dbReference type="ChEBI" id="CHEBI:15378"/>
        <dbReference type="ChEBI" id="CHEBI:57856"/>
        <dbReference type="ChEBI" id="CHEBI:59789"/>
        <dbReference type="ChEBI" id="CHEBI:90615"/>
        <dbReference type="ChEBI" id="CHEBI:90616"/>
        <dbReference type="EC" id="2.1.1.72"/>
    </reaction>
</comment>
<dbReference type="Proteomes" id="UP000021369">
    <property type="component" value="Unassembled WGS sequence"/>
</dbReference>
<dbReference type="EC" id="2.1.1.72" evidence="1"/>
<keyword evidence="7" id="KW-1185">Reference proteome</keyword>
<dbReference type="PROSITE" id="PS00092">
    <property type="entry name" value="N6_MTASE"/>
    <property type="match status" value="1"/>
</dbReference>
<dbReference type="GO" id="GO:0032259">
    <property type="term" value="P:methylation"/>
    <property type="evidence" value="ECO:0007669"/>
    <property type="project" value="UniProtKB-KW"/>
</dbReference>
<keyword evidence="3" id="KW-0808">Transferase</keyword>
<comment type="caution">
    <text evidence="6">The sequence shown here is derived from an EMBL/GenBank/DDBJ whole genome shotgun (WGS) entry which is preliminary data.</text>
</comment>
<name>A0A011VVI4_RUMAL</name>
<dbReference type="GO" id="GO:0009007">
    <property type="term" value="F:site-specific DNA-methyltransferase (adenine-specific) activity"/>
    <property type="evidence" value="ECO:0007669"/>
    <property type="project" value="UniProtKB-EC"/>
</dbReference>
<evidence type="ECO:0000256" key="2">
    <source>
        <dbReference type="ARBA" id="ARBA00022603"/>
    </source>
</evidence>
<organism evidence="6 7">
    <name type="scientific">Ruminococcus albus SY3</name>
    <dbReference type="NCBI Taxonomy" id="1341156"/>
    <lineage>
        <taxon>Bacteria</taxon>
        <taxon>Bacillati</taxon>
        <taxon>Bacillota</taxon>
        <taxon>Clostridia</taxon>
        <taxon>Eubacteriales</taxon>
        <taxon>Oscillospiraceae</taxon>
        <taxon>Ruminococcus</taxon>
    </lineage>
</organism>
<sequence length="156" mass="18229">MGNIGFLASYNGRWFDGGFAAPGYEKTKNGTRYRDYYQEAKRNLEAQATKLTDVTFSVKDYSEVTPHGSFVYCDPPYANTKQYKNSRDFDFDKFWDYIRQISKDNFVLVSELNAPDDFNCIWTKEVSRSIKATDKSKAIEKLFTYNKGKYAQIYKR</sequence>
<dbReference type="GO" id="GO:0009307">
    <property type="term" value="P:DNA restriction-modification system"/>
    <property type="evidence" value="ECO:0007669"/>
    <property type="project" value="InterPro"/>
</dbReference>
<dbReference type="Pfam" id="PF02086">
    <property type="entry name" value="MethyltransfD12"/>
    <property type="match status" value="1"/>
</dbReference>
<evidence type="ECO:0000256" key="5">
    <source>
        <dbReference type="ARBA" id="ARBA00047942"/>
    </source>
</evidence>
<dbReference type="SUPFAM" id="SSF53335">
    <property type="entry name" value="S-adenosyl-L-methionine-dependent methyltransferases"/>
    <property type="match status" value="1"/>
</dbReference>
<dbReference type="AlphaFoldDB" id="A0A011VVI4"/>
<evidence type="ECO:0000313" key="7">
    <source>
        <dbReference type="Proteomes" id="UP000021369"/>
    </source>
</evidence>
<accession>A0A011VVI4</accession>
<dbReference type="InterPro" id="IPR029063">
    <property type="entry name" value="SAM-dependent_MTases_sf"/>
</dbReference>
<gene>
    <name evidence="6" type="ORF">RASY3_14865</name>
</gene>
<dbReference type="PATRIC" id="fig|1341156.4.peg.2579"/>
<dbReference type="Gene3D" id="3.40.50.150">
    <property type="entry name" value="Vaccinia Virus protein VP39"/>
    <property type="match status" value="1"/>
</dbReference>
<dbReference type="GO" id="GO:0003676">
    <property type="term" value="F:nucleic acid binding"/>
    <property type="evidence" value="ECO:0007669"/>
    <property type="project" value="InterPro"/>
</dbReference>
<dbReference type="InterPro" id="IPR002052">
    <property type="entry name" value="DNA_methylase_N6_adenine_CS"/>
</dbReference>
<protein>
    <recommendedName>
        <fullName evidence="1">site-specific DNA-methyltransferase (adenine-specific)</fullName>
        <ecNumber evidence="1">2.1.1.72</ecNumber>
    </recommendedName>
</protein>
<evidence type="ECO:0000256" key="3">
    <source>
        <dbReference type="ARBA" id="ARBA00022679"/>
    </source>
</evidence>
<evidence type="ECO:0000313" key="6">
    <source>
        <dbReference type="EMBL" id="EXM38583.1"/>
    </source>
</evidence>
<reference evidence="6 7" key="1">
    <citation type="submission" date="2013-06" db="EMBL/GenBank/DDBJ databases">
        <title>Rumen cellulosomics: divergent fiber-degrading strategies revealed by comparative genome-wide analysis of six Ruminococcal strains.</title>
        <authorList>
            <person name="Dassa B."/>
            <person name="Borovok I."/>
            <person name="Lamed R."/>
            <person name="Flint H."/>
            <person name="Yeoman C.J."/>
            <person name="White B."/>
            <person name="Bayer E.A."/>
        </authorList>
    </citation>
    <scope>NUCLEOTIDE SEQUENCE [LARGE SCALE GENOMIC DNA]</scope>
    <source>
        <strain evidence="6 7">SY3</strain>
    </source>
</reference>
<keyword evidence="2" id="KW-0489">Methyltransferase</keyword>
<proteinExistence type="predicted"/>
<keyword evidence="4" id="KW-0949">S-adenosyl-L-methionine</keyword>
<evidence type="ECO:0000256" key="1">
    <source>
        <dbReference type="ARBA" id="ARBA00011900"/>
    </source>
</evidence>
<evidence type="ECO:0000256" key="4">
    <source>
        <dbReference type="ARBA" id="ARBA00022691"/>
    </source>
</evidence>
<dbReference type="InterPro" id="IPR012327">
    <property type="entry name" value="MeTrfase_D12"/>
</dbReference>